<keyword evidence="1" id="KW-1133">Transmembrane helix</keyword>
<evidence type="ECO:0000313" key="3">
    <source>
        <dbReference type="Proteomes" id="UP001196980"/>
    </source>
</evidence>
<comment type="caution">
    <text evidence="2">The sequence shown here is derived from an EMBL/GenBank/DDBJ whole genome shotgun (WGS) entry which is preliminary data.</text>
</comment>
<organism evidence="2 3">
    <name type="scientific">Candidatus Magnetobacterium casense</name>
    <dbReference type="NCBI Taxonomy" id="1455061"/>
    <lineage>
        <taxon>Bacteria</taxon>
        <taxon>Pseudomonadati</taxon>
        <taxon>Nitrospirota</taxon>
        <taxon>Thermodesulfovibrionia</taxon>
        <taxon>Thermodesulfovibrionales</taxon>
        <taxon>Candidatus Magnetobacteriaceae</taxon>
        <taxon>Candidatus Magnetobacterium</taxon>
    </lineage>
</organism>
<name>A0ABS6S358_9BACT</name>
<keyword evidence="1" id="KW-0812">Transmembrane</keyword>
<accession>A0ABS6S358</accession>
<dbReference type="EMBL" id="JABXWD010000521">
    <property type="protein sequence ID" value="MBV6343294.1"/>
    <property type="molecule type" value="Genomic_DNA"/>
</dbReference>
<dbReference type="PROSITE" id="PS51257">
    <property type="entry name" value="PROKAR_LIPOPROTEIN"/>
    <property type="match status" value="1"/>
</dbReference>
<keyword evidence="1" id="KW-0472">Membrane</keyword>
<reference evidence="2 3" key="1">
    <citation type="journal article" date="2020" name="J Geophys Res Biogeosci">
        <title>Magnetotaxis as an Adaptation to Enable Bacterial Shuttling of Microbial Sulfur and Sulfur Cycling Across Aquatic Oxic#Anoxic Interfaces.</title>
        <authorList>
            <person name="Li J."/>
            <person name="Liu P."/>
            <person name="Wang J."/>
            <person name="Roberts A.P."/>
            <person name="Pan Y."/>
        </authorList>
    </citation>
    <scope>NUCLEOTIDE SEQUENCE [LARGE SCALE GENOMIC DNA]</scope>
    <source>
        <strain evidence="2 3">MYR-1_YQ</strain>
    </source>
</reference>
<protein>
    <submittedName>
        <fullName evidence="2">Uncharacterized protein</fullName>
    </submittedName>
</protein>
<evidence type="ECO:0000256" key="1">
    <source>
        <dbReference type="SAM" id="Phobius"/>
    </source>
</evidence>
<keyword evidence="3" id="KW-1185">Reference proteome</keyword>
<dbReference type="Proteomes" id="UP001196980">
    <property type="component" value="Unassembled WGS sequence"/>
</dbReference>
<evidence type="ECO:0000313" key="2">
    <source>
        <dbReference type="EMBL" id="MBV6343294.1"/>
    </source>
</evidence>
<dbReference type="RefSeq" id="WP_218253903.1">
    <property type="nucleotide sequence ID" value="NZ_JABXWD010000521.1"/>
</dbReference>
<gene>
    <name evidence="2" type="ORF">HWQ67_17085</name>
</gene>
<feature type="transmembrane region" description="Helical" evidence="1">
    <location>
        <begin position="159"/>
        <end position="191"/>
    </location>
</feature>
<sequence>MTHRLLVTFLVIFIGCSFLAAIMQGGGGIVSTLLTENVTANATVIPVVSTASFNNEDIIRLGNEKILHSSTNATAFIVAERGYDNTTADDFAAGSRVYSTEAGVLNDAFGYNLGVSIETGGTWGLIMVPINFFTTTLPHLIVLNANLFRQGTALAVIPIFWYAAGIALLVIVAKDLAPIAISAFSGIFGLIRR</sequence>
<proteinExistence type="predicted"/>